<proteinExistence type="predicted"/>
<dbReference type="InterPro" id="IPR000671">
    <property type="entry name" value="Peptidase_A31"/>
</dbReference>
<keyword evidence="1" id="KW-0378">Hydrolase</keyword>
<reference evidence="1" key="1">
    <citation type="journal article" date="2015" name="ISME J.">
        <title>Draft Genome Sequence of Streptomyces incarnatus NRRL8089, which Produces the Nucleoside Antibiotic Sinefungin.</title>
        <authorList>
            <person name="Oshima K."/>
            <person name="Hattori M."/>
            <person name="Shimizu H."/>
            <person name="Fukuda K."/>
            <person name="Nemoto M."/>
            <person name="Inagaki K."/>
            <person name="Tamura T."/>
        </authorList>
    </citation>
    <scope>NUCLEOTIDE SEQUENCE</scope>
    <source>
        <strain evidence="1">FACHB-1375</strain>
    </source>
</reference>
<dbReference type="CDD" id="cd06066">
    <property type="entry name" value="H2MP_NAD-link-bidir"/>
    <property type="match status" value="1"/>
</dbReference>
<dbReference type="Proteomes" id="UP000641646">
    <property type="component" value="Unassembled WGS sequence"/>
</dbReference>
<sequence length="164" mass="17789">MNCNLAVTLQTLNKCFVIIGYGNDLRSDDAIGPCVAKAVEAWGVPNVDSLALQQLTPELADRLQDAYGAIFVDASSSPEVKKVEVLAIEPIESGKTMTHTSDPRSLLALTKALYGRYPHAWLVKVPAVNFELGESLSPIAQKGIDDALEEIDYLLRSQTYASHS</sequence>
<keyword evidence="1" id="KW-0645">Protease</keyword>
<name>A0A926ZHT6_9CYAN</name>
<dbReference type="GO" id="GO:0016485">
    <property type="term" value="P:protein processing"/>
    <property type="evidence" value="ECO:0007669"/>
    <property type="project" value="TreeGrafter"/>
</dbReference>
<dbReference type="EMBL" id="JACJPW010000038">
    <property type="protein sequence ID" value="MBD2182542.1"/>
    <property type="molecule type" value="Genomic_DNA"/>
</dbReference>
<dbReference type="Gene3D" id="3.40.50.1450">
    <property type="entry name" value="HybD-like"/>
    <property type="match status" value="1"/>
</dbReference>
<dbReference type="AlphaFoldDB" id="A0A926ZHT6"/>
<gene>
    <name evidence="1" type="ORF">H6G03_15795</name>
</gene>
<evidence type="ECO:0000313" key="1">
    <source>
        <dbReference type="EMBL" id="MBD2182542.1"/>
    </source>
</evidence>
<dbReference type="InterPro" id="IPR023430">
    <property type="entry name" value="Pept_HybD-like_dom_sf"/>
</dbReference>
<dbReference type="NCBIfam" id="TIGR00072">
    <property type="entry name" value="hydrog_prot"/>
    <property type="match status" value="1"/>
</dbReference>
<dbReference type="PANTHER" id="PTHR30302">
    <property type="entry name" value="HYDROGENASE 1 MATURATION PROTEASE"/>
    <property type="match status" value="1"/>
</dbReference>
<dbReference type="SUPFAM" id="SSF53163">
    <property type="entry name" value="HybD-like"/>
    <property type="match status" value="1"/>
</dbReference>
<reference evidence="1" key="2">
    <citation type="submission" date="2020-08" db="EMBL/GenBank/DDBJ databases">
        <authorList>
            <person name="Chen M."/>
            <person name="Teng W."/>
            <person name="Zhao L."/>
            <person name="Hu C."/>
            <person name="Zhou Y."/>
            <person name="Han B."/>
            <person name="Song L."/>
            <person name="Shu W."/>
        </authorList>
    </citation>
    <scope>NUCLEOTIDE SEQUENCE</scope>
    <source>
        <strain evidence="1">FACHB-1375</strain>
    </source>
</reference>
<evidence type="ECO:0000313" key="2">
    <source>
        <dbReference type="Proteomes" id="UP000641646"/>
    </source>
</evidence>
<dbReference type="RefSeq" id="WP_190465353.1">
    <property type="nucleotide sequence ID" value="NZ_JACJPW010000038.1"/>
</dbReference>
<dbReference type="GO" id="GO:0004175">
    <property type="term" value="F:endopeptidase activity"/>
    <property type="evidence" value="ECO:0007669"/>
    <property type="project" value="TreeGrafter"/>
</dbReference>
<protein>
    <submittedName>
        <fullName evidence="1">Hydrogenase maturation protease</fullName>
    </submittedName>
</protein>
<dbReference type="PANTHER" id="PTHR30302:SF5">
    <property type="entry name" value="SLR1876 PROTEIN"/>
    <property type="match status" value="1"/>
</dbReference>
<comment type="caution">
    <text evidence="1">The sequence shown here is derived from an EMBL/GenBank/DDBJ whole genome shotgun (WGS) entry which is preliminary data.</text>
</comment>
<accession>A0A926ZHT6</accession>
<organism evidence="1 2">
    <name type="scientific">Aerosakkonema funiforme FACHB-1375</name>
    <dbReference type="NCBI Taxonomy" id="2949571"/>
    <lineage>
        <taxon>Bacteria</taxon>
        <taxon>Bacillati</taxon>
        <taxon>Cyanobacteriota</taxon>
        <taxon>Cyanophyceae</taxon>
        <taxon>Oscillatoriophycideae</taxon>
        <taxon>Aerosakkonematales</taxon>
        <taxon>Aerosakkonemataceae</taxon>
        <taxon>Aerosakkonema</taxon>
    </lineage>
</organism>
<dbReference type="GO" id="GO:0008047">
    <property type="term" value="F:enzyme activator activity"/>
    <property type="evidence" value="ECO:0007669"/>
    <property type="project" value="InterPro"/>
</dbReference>
<keyword evidence="2" id="KW-1185">Reference proteome</keyword>